<dbReference type="Pfam" id="PF12697">
    <property type="entry name" value="Abhydrolase_6"/>
    <property type="match status" value="1"/>
</dbReference>
<dbReference type="EMBL" id="LJZR01000025">
    <property type="protein sequence ID" value="KPQ33946.1"/>
    <property type="molecule type" value="Genomic_DNA"/>
</dbReference>
<evidence type="ECO:0000256" key="5">
    <source>
        <dbReference type="SAM" id="SignalP"/>
    </source>
</evidence>
<evidence type="ECO:0000256" key="2">
    <source>
        <dbReference type="ARBA" id="ARBA00022963"/>
    </source>
</evidence>
<dbReference type="STRING" id="1666911.HLUCCA11_16820"/>
<organism evidence="8 9">
    <name type="scientific">Phormidesmis priestleyi Ana</name>
    <dbReference type="NCBI Taxonomy" id="1666911"/>
    <lineage>
        <taxon>Bacteria</taxon>
        <taxon>Bacillati</taxon>
        <taxon>Cyanobacteriota</taxon>
        <taxon>Cyanophyceae</taxon>
        <taxon>Leptolyngbyales</taxon>
        <taxon>Leptolyngbyaceae</taxon>
        <taxon>Phormidesmis</taxon>
    </lineage>
</organism>
<dbReference type="GO" id="GO:0003847">
    <property type="term" value="F:1-alkyl-2-acetylglycerophosphocholine esterase activity"/>
    <property type="evidence" value="ECO:0007669"/>
    <property type="project" value="TreeGrafter"/>
</dbReference>
<keyword evidence="3" id="KW-0443">Lipid metabolism</keyword>
<dbReference type="InterPro" id="IPR010802">
    <property type="entry name" value="DUF1400"/>
</dbReference>
<gene>
    <name evidence="8" type="ORF">HLUCCA11_16820</name>
</gene>
<evidence type="ECO:0000259" key="7">
    <source>
        <dbReference type="Pfam" id="PF12697"/>
    </source>
</evidence>
<evidence type="ECO:0000259" key="6">
    <source>
        <dbReference type="Pfam" id="PF07176"/>
    </source>
</evidence>
<evidence type="ECO:0000256" key="1">
    <source>
        <dbReference type="ARBA" id="ARBA00022801"/>
    </source>
</evidence>
<reference evidence="8 9" key="1">
    <citation type="submission" date="2015-09" db="EMBL/GenBank/DDBJ databases">
        <title>Identification and resolution of microdiversity through metagenomic sequencing of parallel consortia.</title>
        <authorList>
            <person name="Nelson W.C."/>
            <person name="Romine M.F."/>
            <person name="Lindemann S.R."/>
        </authorList>
    </citation>
    <scope>NUCLEOTIDE SEQUENCE [LARGE SCALE GENOMIC DNA]</scope>
    <source>
        <strain evidence="8">Ana</strain>
    </source>
</reference>
<keyword evidence="1 8" id="KW-0378">Hydrolase</keyword>
<keyword evidence="2" id="KW-0442">Lipid degradation</keyword>
<protein>
    <submittedName>
        <fullName evidence="8">Putative dienelactone hydrolase</fullName>
    </submittedName>
</protein>
<evidence type="ECO:0000256" key="4">
    <source>
        <dbReference type="SAM" id="MobiDB-lite"/>
    </source>
</evidence>
<dbReference type="InterPro" id="IPR000073">
    <property type="entry name" value="AB_hydrolase_1"/>
</dbReference>
<dbReference type="SUPFAM" id="SSF53474">
    <property type="entry name" value="alpha/beta-Hydrolases"/>
    <property type="match status" value="1"/>
</dbReference>
<dbReference type="PANTHER" id="PTHR10272">
    <property type="entry name" value="PLATELET-ACTIVATING FACTOR ACETYLHYDROLASE"/>
    <property type="match status" value="1"/>
</dbReference>
<dbReference type="Gene3D" id="3.40.50.1820">
    <property type="entry name" value="alpha/beta hydrolase"/>
    <property type="match status" value="1"/>
</dbReference>
<feature type="chain" id="PRO_5006028078" evidence="5">
    <location>
        <begin position="41"/>
        <end position="598"/>
    </location>
</feature>
<dbReference type="GO" id="GO:0016042">
    <property type="term" value="P:lipid catabolic process"/>
    <property type="evidence" value="ECO:0007669"/>
    <property type="project" value="UniProtKB-KW"/>
</dbReference>
<dbReference type="PATRIC" id="fig|1666911.3.peg.1087"/>
<dbReference type="InterPro" id="IPR029058">
    <property type="entry name" value="AB_hydrolase_fold"/>
</dbReference>
<feature type="signal peptide" evidence="5">
    <location>
        <begin position="1"/>
        <end position="40"/>
    </location>
</feature>
<accession>A0A0N8KMJ9</accession>
<dbReference type="AlphaFoldDB" id="A0A0N8KMJ9"/>
<dbReference type="Proteomes" id="UP000050465">
    <property type="component" value="Unassembled WGS sequence"/>
</dbReference>
<feature type="region of interest" description="Disordered" evidence="4">
    <location>
        <begin position="578"/>
        <end position="598"/>
    </location>
</feature>
<feature type="domain" description="AB hydrolase-1" evidence="7">
    <location>
        <begin position="264"/>
        <end position="494"/>
    </location>
</feature>
<dbReference type="Pfam" id="PF07176">
    <property type="entry name" value="DUF1400"/>
    <property type="match status" value="1"/>
</dbReference>
<evidence type="ECO:0000256" key="3">
    <source>
        <dbReference type="ARBA" id="ARBA00023098"/>
    </source>
</evidence>
<feature type="domain" description="DUF1400" evidence="6">
    <location>
        <begin position="40"/>
        <end position="166"/>
    </location>
</feature>
<sequence>MVFITAGLRFRLFGSLFGSVCGSVCLAGLLPLAFAAPAPAAERVTLTYGLAEISTSVAALKDYAESGEVNEELAPYLRFLNEAQRSQFRAALQVRQDVSPVEISQFLYSSIGDNILRSLGDIVRTQSRRNGAKGLRGALVLAAAEPGGLSIIGVLEQFPTDNVRIDSQRVFQAINGFSGLIGETRQAIAAIEQQASTIELGETSANLPDLAAAGPYPTNVQTFTVVDELRNRTLELDLYLPQSSPQSSPEAPALSPAPLVIASHGLAGDREGFDVIGEHLASHGFAVAALDHPESDRAQFTALLAGRANEIAEPTEFTERPRDISYLIDELTRLNMPGQPFANRLDTDRIGVIGHSFGGYTALAVAGAQLNFDTLAANCDSTAFIFNAANTSMLLQCTALAAPEQFSADLRDERVQAVMAMNPIASSLFGPEGFAQIEVPSLSVAGSADPIAPALLEQIRPFVWLNEAKPTASDLAGSEHYLALIEGGSHLYELPELENADISFANSFASPDIPLTNSYLRALSLGFMQTTIAQNDAYRDALTGSSIVRVGQQALPLYVINTLTEAMLQPLPEAVEEPVPLPIEEPENLPAETERSAN</sequence>
<keyword evidence="5" id="KW-0732">Signal</keyword>
<proteinExistence type="predicted"/>
<evidence type="ECO:0000313" key="8">
    <source>
        <dbReference type="EMBL" id="KPQ33946.1"/>
    </source>
</evidence>
<comment type="caution">
    <text evidence="8">The sequence shown here is derived from an EMBL/GenBank/DDBJ whole genome shotgun (WGS) entry which is preliminary data.</text>
</comment>
<evidence type="ECO:0000313" key="9">
    <source>
        <dbReference type="Proteomes" id="UP000050465"/>
    </source>
</evidence>
<dbReference type="PANTHER" id="PTHR10272:SF13">
    <property type="entry name" value="POLY(ETHYLENE TEREPHTHALATE) HYDROLASE"/>
    <property type="match status" value="1"/>
</dbReference>
<name>A0A0N8KMJ9_9CYAN</name>